<dbReference type="Pfam" id="PF00455">
    <property type="entry name" value="DeoRC"/>
    <property type="match status" value="1"/>
</dbReference>
<dbReference type="KEGG" id="spat:A0O21_03330"/>
<evidence type="ECO:0000256" key="3">
    <source>
        <dbReference type="ARBA" id="ARBA00023163"/>
    </source>
</evidence>
<dbReference type="InterPro" id="IPR050313">
    <property type="entry name" value="Carb_Metab_HTH_regulators"/>
</dbReference>
<dbReference type="GO" id="GO:0003677">
    <property type="term" value="F:DNA binding"/>
    <property type="evidence" value="ECO:0007669"/>
    <property type="project" value="UniProtKB-KW"/>
</dbReference>
<dbReference type="SMART" id="SM00420">
    <property type="entry name" value="HTH_DEOR"/>
    <property type="match status" value="1"/>
</dbReference>
<feature type="domain" description="HTH deoR-type" evidence="4">
    <location>
        <begin position="3"/>
        <end position="58"/>
    </location>
</feature>
<dbReference type="EMBL" id="CP014699">
    <property type="protein sequence ID" value="AND79124.1"/>
    <property type="molecule type" value="Genomic_DNA"/>
</dbReference>
<dbReference type="PROSITE" id="PS51000">
    <property type="entry name" value="HTH_DEOR_2"/>
    <property type="match status" value="1"/>
</dbReference>
<sequence>MYQEQRLRKILEILAKRGELSAKKAMEELQVSRDTVRRDFALLAQQHRVKRTHGGILPILEPSLIPAFKERLEELNEEKERMAQMALPFLKQGGYYFFDVSTSLLRLAQLTDLPLTVYSHSLDNALVFSEKEQIDFHLLGGRFYVANRFYFSLKEAELLRSLHLDIAFIGAAGLRGGEVSFSDVEDVQVKALALKRAQTKVLIAEAGKWERQGPHVLCSLADFDYLICDRKPDKALLDSIGRQTQVLY</sequence>
<dbReference type="InterPro" id="IPR018356">
    <property type="entry name" value="Tscrpt_reg_HTH_DeoR_CS"/>
</dbReference>
<accession>A0A172Q6N2</accession>
<dbReference type="PANTHER" id="PTHR30363:SF51">
    <property type="entry name" value="HTH-TYPE TRANSCRIPTIONAL REPRESSOR GLCR"/>
    <property type="match status" value="1"/>
</dbReference>
<gene>
    <name evidence="5" type="ORF">A0O21_03330</name>
</gene>
<dbReference type="Gene3D" id="1.10.10.10">
    <property type="entry name" value="Winged helix-like DNA-binding domain superfamily/Winged helix DNA-binding domain"/>
    <property type="match status" value="1"/>
</dbReference>
<reference evidence="6" key="2">
    <citation type="submission" date="2016-03" db="EMBL/GenBank/DDBJ databases">
        <title>Streptococcus antelopensis sp. nov., isolated from the feces of the Tibetan antelope (Pantholops hodgsonii) in Hoh Xil National Nature Reserve, Qinghai, China.</title>
        <authorList>
            <person name="Bai X."/>
        </authorList>
    </citation>
    <scope>NUCLEOTIDE SEQUENCE [LARGE SCALE GENOMIC DNA]</scope>
    <source>
        <strain evidence="6">TA 26</strain>
    </source>
</reference>
<dbReference type="SUPFAM" id="SSF46785">
    <property type="entry name" value="Winged helix' DNA-binding domain"/>
    <property type="match status" value="1"/>
</dbReference>
<evidence type="ECO:0000256" key="1">
    <source>
        <dbReference type="ARBA" id="ARBA00023015"/>
    </source>
</evidence>
<name>A0A172Q6N2_9STRE</name>
<dbReference type="InterPro" id="IPR036390">
    <property type="entry name" value="WH_DNA-bd_sf"/>
</dbReference>
<dbReference type="RefSeq" id="WP_067061239.1">
    <property type="nucleotide sequence ID" value="NZ_CP014699.1"/>
</dbReference>
<dbReference type="InterPro" id="IPR036388">
    <property type="entry name" value="WH-like_DNA-bd_sf"/>
</dbReference>
<dbReference type="PANTHER" id="PTHR30363">
    <property type="entry name" value="HTH-TYPE TRANSCRIPTIONAL REGULATOR SRLR-RELATED"/>
    <property type="match status" value="1"/>
</dbReference>
<dbReference type="AlphaFoldDB" id="A0A172Q6N2"/>
<keyword evidence="6" id="KW-1185">Reference proteome</keyword>
<keyword evidence="2" id="KW-0238">DNA-binding</keyword>
<dbReference type="SMART" id="SM01134">
    <property type="entry name" value="DeoRC"/>
    <property type="match status" value="1"/>
</dbReference>
<keyword evidence="3" id="KW-0804">Transcription</keyword>
<protein>
    <submittedName>
        <fullName evidence="5">DeoR family transcriptional regulator</fullName>
    </submittedName>
</protein>
<reference evidence="5 6" key="1">
    <citation type="journal article" date="2016" name="Int. J. Syst. Evol. Microbiol.">
        <title>Streptococcuspantholopis sp. nov., isolated from faeces of the Tibetan antelope (Pantholops hodgsonii).</title>
        <authorList>
            <person name="Bai X."/>
            <person name="Xiong Y."/>
            <person name="Lu S."/>
            <person name="Jin D."/>
            <person name="Lai X."/>
            <person name="Yang J."/>
            <person name="Niu L."/>
            <person name="Hu S."/>
            <person name="Meng X."/>
            <person name="Pu J."/>
            <person name="Ye C."/>
            <person name="Xu J."/>
        </authorList>
    </citation>
    <scope>NUCLEOTIDE SEQUENCE [LARGE SCALE GENOMIC DNA]</scope>
    <source>
        <strain evidence="5 6">TA 26</strain>
    </source>
</reference>
<keyword evidence="1" id="KW-0805">Transcription regulation</keyword>
<evidence type="ECO:0000313" key="5">
    <source>
        <dbReference type="EMBL" id="AND79124.1"/>
    </source>
</evidence>
<dbReference type="InterPro" id="IPR001034">
    <property type="entry name" value="DeoR_HTH"/>
</dbReference>
<dbReference type="SUPFAM" id="SSF100950">
    <property type="entry name" value="NagB/RpiA/CoA transferase-like"/>
    <property type="match status" value="1"/>
</dbReference>
<organism evidence="5 6">
    <name type="scientific">Streptococcus pantholopis</name>
    <dbReference type="NCBI Taxonomy" id="1811193"/>
    <lineage>
        <taxon>Bacteria</taxon>
        <taxon>Bacillati</taxon>
        <taxon>Bacillota</taxon>
        <taxon>Bacilli</taxon>
        <taxon>Lactobacillales</taxon>
        <taxon>Streptococcaceae</taxon>
        <taxon>Streptococcus</taxon>
    </lineage>
</organism>
<dbReference type="PROSITE" id="PS00894">
    <property type="entry name" value="HTH_DEOR_1"/>
    <property type="match status" value="1"/>
</dbReference>
<dbReference type="Pfam" id="PF08220">
    <property type="entry name" value="HTH_DeoR"/>
    <property type="match status" value="1"/>
</dbReference>
<proteinExistence type="predicted"/>
<evidence type="ECO:0000259" key="4">
    <source>
        <dbReference type="PROSITE" id="PS51000"/>
    </source>
</evidence>
<dbReference type="GO" id="GO:0003700">
    <property type="term" value="F:DNA-binding transcription factor activity"/>
    <property type="evidence" value="ECO:0007669"/>
    <property type="project" value="InterPro"/>
</dbReference>
<dbReference type="InterPro" id="IPR014036">
    <property type="entry name" value="DeoR-like_C"/>
</dbReference>
<evidence type="ECO:0000256" key="2">
    <source>
        <dbReference type="ARBA" id="ARBA00023125"/>
    </source>
</evidence>
<dbReference type="STRING" id="1811193.A0O21_03330"/>
<evidence type="ECO:0000313" key="6">
    <source>
        <dbReference type="Proteomes" id="UP000077317"/>
    </source>
</evidence>
<dbReference type="OrthoDB" id="9798651at2"/>
<dbReference type="Proteomes" id="UP000077317">
    <property type="component" value="Chromosome"/>
</dbReference>
<dbReference type="InterPro" id="IPR037171">
    <property type="entry name" value="NagB/RpiA_transferase-like"/>
</dbReference>
<dbReference type="PRINTS" id="PR00037">
    <property type="entry name" value="HTHLACR"/>
</dbReference>